<accession>A0ABQ9YHC3</accession>
<dbReference type="EC" id="2.7.11.1" evidence="1"/>
<feature type="region of interest" description="Disordered" evidence="5">
    <location>
        <begin position="514"/>
        <end position="543"/>
    </location>
</feature>
<dbReference type="GO" id="GO:0004674">
    <property type="term" value="F:protein serine/threonine kinase activity"/>
    <property type="evidence" value="ECO:0007669"/>
    <property type="project" value="UniProtKB-EC"/>
</dbReference>
<dbReference type="Pfam" id="PF00069">
    <property type="entry name" value="Pkinase"/>
    <property type="match status" value="1"/>
</dbReference>
<keyword evidence="8" id="KW-1185">Reference proteome</keyword>
<dbReference type="CDD" id="cd14016">
    <property type="entry name" value="STKc_CK1"/>
    <property type="match status" value="1"/>
</dbReference>
<dbReference type="PROSITE" id="PS00107">
    <property type="entry name" value="PROTEIN_KINASE_ATP"/>
    <property type="match status" value="1"/>
</dbReference>
<dbReference type="PROSITE" id="PS00108">
    <property type="entry name" value="PROTEIN_KINASE_ST"/>
    <property type="match status" value="1"/>
</dbReference>
<reference evidence="7 8" key="1">
    <citation type="journal article" date="2022" name="bioRxiv">
        <title>Genomics of Preaxostyla Flagellates Illuminates Evolutionary Transitions and the Path Towards Mitochondrial Loss.</title>
        <authorList>
            <person name="Novak L.V.F."/>
            <person name="Treitli S.C."/>
            <person name="Pyrih J."/>
            <person name="Halakuc P."/>
            <person name="Pipaliya S.V."/>
            <person name="Vacek V."/>
            <person name="Brzon O."/>
            <person name="Soukal P."/>
            <person name="Eme L."/>
            <person name="Dacks J.B."/>
            <person name="Karnkowska A."/>
            <person name="Elias M."/>
            <person name="Hampl V."/>
        </authorList>
    </citation>
    <scope>NUCLEOTIDE SEQUENCE [LARGE SCALE GENOMIC DNA]</scope>
    <source>
        <strain evidence="7">NAU3</strain>
        <tissue evidence="7">Gut</tissue>
    </source>
</reference>
<dbReference type="EMBL" id="JARBJD010000007">
    <property type="protein sequence ID" value="KAK2963157.1"/>
    <property type="molecule type" value="Genomic_DNA"/>
</dbReference>
<dbReference type="SMART" id="SM00220">
    <property type="entry name" value="S_TKc"/>
    <property type="match status" value="1"/>
</dbReference>
<evidence type="ECO:0000313" key="8">
    <source>
        <dbReference type="Proteomes" id="UP001281761"/>
    </source>
</evidence>
<protein>
    <recommendedName>
        <fullName evidence="1">non-specific serine/threonine protein kinase</fullName>
        <ecNumber evidence="1">2.7.11.1</ecNumber>
    </recommendedName>
</protein>
<feature type="region of interest" description="Disordered" evidence="5">
    <location>
        <begin position="327"/>
        <end position="351"/>
    </location>
</feature>
<dbReference type="InterPro" id="IPR008271">
    <property type="entry name" value="Ser/Thr_kinase_AS"/>
</dbReference>
<evidence type="ECO:0000313" key="7">
    <source>
        <dbReference type="EMBL" id="KAK2963157.1"/>
    </source>
</evidence>
<dbReference type="InterPro" id="IPR017441">
    <property type="entry name" value="Protein_kinase_ATP_BS"/>
</dbReference>
<proteinExistence type="predicted"/>
<evidence type="ECO:0000256" key="2">
    <source>
        <dbReference type="ARBA" id="ARBA00022741"/>
    </source>
</evidence>
<evidence type="ECO:0000256" key="5">
    <source>
        <dbReference type="SAM" id="MobiDB-lite"/>
    </source>
</evidence>
<sequence>MDSRLTPGWLLQNPNEWIIANSFKVETDKRIGGGSFGEIYQGKILKTGETIALKFEKAHTQQPQLYYESRLYRILAGGTGIPRIHWFGVEGDYNIMVMDLLDASLEMLFQRCDRRFSLKTTLLLGIQMISRIEFLHSKGFIHHDIKPDNFLMGRGKNRGTVFMIDYGLAKRYRDVRTHQHIPYRETKGITGTIRFVSINAHVGIEQSRRDDLESVGYLLIYFLKGELPWQGVRAHGRREKYNKIGEIKISIRPEDLCKGLPHEFVDYITYVRGLKFDSTPDYRYLQNLFRTVLSREGFDSDQVFDWTERLLDDEKRNKQILHNETVPSSPWRRFHPAHMKEEKRDTRPNSVQKGLRENELCQFRDMMGEKGDGNRARTLDMGQRRRRRSQRFLTLQHQLQIPPFKGTRRTESEQKTQRCRLSLPPQLPTKEVEQTESELPLSTARKIRMSHAHLKAHRSRQDKLEQARHVLSRSLRQQLEIPSFNGNKSERSDNNDSSSSFLLRNPLSVITTRRTKYDAGNGQSPPKDPIIDLLNNPISYLPP</sequence>
<dbReference type="InterPro" id="IPR000719">
    <property type="entry name" value="Prot_kinase_dom"/>
</dbReference>
<feature type="binding site" evidence="4">
    <location>
        <position position="54"/>
    </location>
    <ligand>
        <name>ATP</name>
        <dbReference type="ChEBI" id="CHEBI:30616"/>
    </ligand>
</feature>
<keyword evidence="3 4" id="KW-0067">ATP-binding</keyword>
<keyword evidence="2 4" id="KW-0547">Nucleotide-binding</keyword>
<dbReference type="InterPro" id="IPR050235">
    <property type="entry name" value="CK1_Ser-Thr_kinase"/>
</dbReference>
<organism evidence="7 8">
    <name type="scientific">Blattamonas nauphoetae</name>
    <dbReference type="NCBI Taxonomy" id="2049346"/>
    <lineage>
        <taxon>Eukaryota</taxon>
        <taxon>Metamonada</taxon>
        <taxon>Preaxostyla</taxon>
        <taxon>Oxymonadida</taxon>
        <taxon>Blattamonas</taxon>
    </lineage>
</organism>
<keyword evidence="7" id="KW-0808">Transferase</keyword>
<name>A0ABQ9YHC3_9EUKA</name>
<dbReference type="PANTHER" id="PTHR11909">
    <property type="entry name" value="CASEIN KINASE-RELATED"/>
    <property type="match status" value="1"/>
</dbReference>
<dbReference type="Proteomes" id="UP001281761">
    <property type="component" value="Unassembled WGS sequence"/>
</dbReference>
<feature type="region of interest" description="Disordered" evidence="5">
    <location>
        <begin position="476"/>
        <end position="501"/>
    </location>
</feature>
<feature type="domain" description="Protein kinase" evidence="6">
    <location>
        <begin position="25"/>
        <end position="332"/>
    </location>
</feature>
<dbReference type="Gene3D" id="1.10.510.10">
    <property type="entry name" value="Transferase(Phosphotransferase) domain 1"/>
    <property type="match status" value="1"/>
</dbReference>
<evidence type="ECO:0000259" key="6">
    <source>
        <dbReference type="PROSITE" id="PS50011"/>
    </source>
</evidence>
<comment type="caution">
    <text evidence="7">The sequence shown here is derived from an EMBL/GenBank/DDBJ whole genome shotgun (WGS) entry which is preliminary data.</text>
</comment>
<feature type="compositionally biased region" description="Basic and acidic residues" evidence="5">
    <location>
        <begin position="338"/>
        <end position="347"/>
    </location>
</feature>
<keyword evidence="7" id="KW-0418">Kinase</keyword>
<evidence type="ECO:0000256" key="4">
    <source>
        <dbReference type="PROSITE-ProRule" id="PRU10141"/>
    </source>
</evidence>
<dbReference type="PROSITE" id="PS50011">
    <property type="entry name" value="PROTEIN_KINASE_DOM"/>
    <property type="match status" value="1"/>
</dbReference>
<gene>
    <name evidence="7" type="ORF">BLNAU_1690</name>
</gene>
<dbReference type="InterPro" id="IPR011009">
    <property type="entry name" value="Kinase-like_dom_sf"/>
</dbReference>
<evidence type="ECO:0000256" key="1">
    <source>
        <dbReference type="ARBA" id="ARBA00012513"/>
    </source>
</evidence>
<dbReference type="SUPFAM" id="SSF56112">
    <property type="entry name" value="Protein kinase-like (PK-like)"/>
    <property type="match status" value="1"/>
</dbReference>
<evidence type="ECO:0000256" key="3">
    <source>
        <dbReference type="ARBA" id="ARBA00022840"/>
    </source>
</evidence>